<evidence type="ECO:0000313" key="2">
    <source>
        <dbReference type="Proteomes" id="UP000095287"/>
    </source>
</evidence>
<sequence length="178" mass="20338">MHLPSSQNVREEPLTSSEGTHDDGADHRDELLGNRLSTMEPTDVERLRLHRGIYKQEDEGEEGKKHGAAKGRRRLRRRRLLGAKKPRFCLLCSLGLRRRQDIGPTGRERCAVLGLAQSKGAARGGANRVTRWPPTYDLDWTALKMPGAAQRRRWYGARWKSGKVHGNMYWKREGRSES</sequence>
<protein>
    <submittedName>
        <fullName evidence="3">Uncharacterized protein</fullName>
    </submittedName>
</protein>
<name>A0A1I7YKC1_9BILA</name>
<organism evidence="2 3">
    <name type="scientific">Steinernema glaseri</name>
    <dbReference type="NCBI Taxonomy" id="37863"/>
    <lineage>
        <taxon>Eukaryota</taxon>
        <taxon>Metazoa</taxon>
        <taxon>Ecdysozoa</taxon>
        <taxon>Nematoda</taxon>
        <taxon>Chromadorea</taxon>
        <taxon>Rhabditida</taxon>
        <taxon>Tylenchina</taxon>
        <taxon>Panagrolaimomorpha</taxon>
        <taxon>Strongyloidoidea</taxon>
        <taxon>Steinernematidae</taxon>
        <taxon>Steinernema</taxon>
    </lineage>
</organism>
<proteinExistence type="predicted"/>
<dbReference type="AlphaFoldDB" id="A0A1I7YKC1"/>
<feature type="compositionally biased region" description="Basic and acidic residues" evidence="1">
    <location>
        <begin position="54"/>
        <end position="65"/>
    </location>
</feature>
<reference evidence="3" key="1">
    <citation type="submission" date="2016-11" db="UniProtKB">
        <authorList>
            <consortium name="WormBaseParasite"/>
        </authorList>
    </citation>
    <scope>IDENTIFICATION</scope>
</reference>
<keyword evidence="2" id="KW-1185">Reference proteome</keyword>
<dbReference type="WBParaSite" id="L893_g17207.t1">
    <property type="protein sequence ID" value="L893_g17207.t1"/>
    <property type="gene ID" value="L893_g17207"/>
</dbReference>
<evidence type="ECO:0000313" key="3">
    <source>
        <dbReference type="WBParaSite" id="L893_g17207.t1"/>
    </source>
</evidence>
<feature type="compositionally biased region" description="Basic and acidic residues" evidence="1">
    <location>
        <begin position="9"/>
        <end position="32"/>
    </location>
</feature>
<accession>A0A1I7YKC1</accession>
<dbReference type="Proteomes" id="UP000095287">
    <property type="component" value="Unplaced"/>
</dbReference>
<feature type="compositionally biased region" description="Basic residues" evidence="1">
    <location>
        <begin position="66"/>
        <end position="76"/>
    </location>
</feature>
<feature type="region of interest" description="Disordered" evidence="1">
    <location>
        <begin position="1"/>
        <end position="76"/>
    </location>
</feature>
<evidence type="ECO:0000256" key="1">
    <source>
        <dbReference type="SAM" id="MobiDB-lite"/>
    </source>
</evidence>